<keyword evidence="1" id="KW-0472">Membrane</keyword>
<sequence>MEFAELSFLSVLTDMLSKVFDTVLAPVLRDVAHILIATLGKLISEAFSNFLIRAWVILLKLVYFLQQIFDIFSGYSTVKLRAVPDVSRERNLLEVFLELGSIQYFFLLLTMICVVVCLLTTIVMVVRSMHDMVMENKHPISEVLRRSMKASFTFMIIPFTLVFILQTVKYVPSVIDLAFGRNTGQAVSDSLFITVAEPAANNAEAVRMFSAGQHYENIELLRSSFNIKNINFTFAFVSSILMALIFLICIIQFIQRLFVILFLYLISPFFVAFIPLDEGQKFRRWKELFVGTFLSAYGPMIVMELYLMVVPMIVSGNAIRFDTGNQLMDVCLRLFIILGGAWAVYRSRTLMLQLFAPEAEAMTQGGGFITNTLRRARWRLANLGR</sequence>
<dbReference type="AlphaFoldDB" id="A0AAE3VC16"/>
<keyword evidence="3" id="KW-1185">Reference proteome</keyword>
<reference evidence="2" key="1">
    <citation type="submission" date="2023-07" db="EMBL/GenBank/DDBJ databases">
        <title>Genomic Encyclopedia of Type Strains, Phase IV (KMG-IV): sequencing the most valuable type-strain genomes for metagenomic binning, comparative biology and taxonomic classification.</title>
        <authorList>
            <person name="Goeker M."/>
        </authorList>
    </citation>
    <scope>NUCLEOTIDE SEQUENCE</scope>
    <source>
        <strain evidence="2">DSM 19659</strain>
    </source>
</reference>
<accession>A0AAE3VC16</accession>
<gene>
    <name evidence="2" type="ORF">J2S20_001925</name>
</gene>
<comment type="caution">
    <text evidence="2">The sequence shown here is derived from an EMBL/GenBank/DDBJ whole genome shotgun (WGS) entry which is preliminary data.</text>
</comment>
<dbReference type="EMBL" id="JAUSTO010000014">
    <property type="protein sequence ID" value="MDQ0153215.1"/>
    <property type="molecule type" value="Genomic_DNA"/>
</dbReference>
<keyword evidence="1" id="KW-0812">Transmembrane</keyword>
<dbReference type="RefSeq" id="WP_307255213.1">
    <property type="nucleotide sequence ID" value="NZ_JAUSTO010000014.1"/>
</dbReference>
<dbReference type="NCBIfam" id="NF045848">
    <property type="entry name" value="MMCAP2_0566_fam"/>
    <property type="match status" value="1"/>
</dbReference>
<dbReference type="Proteomes" id="UP001241537">
    <property type="component" value="Unassembled WGS sequence"/>
</dbReference>
<feature type="transmembrane region" description="Helical" evidence="1">
    <location>
        <begin position="257"/>
        <end position="276"/>
    </location>
</feature>
<evidence type="ECO:0000313" key="2">
    <source>
        <dbReference type="EMBL" id="MDQ0153215.1"/>
    </source>
</evidence>
<feature type="transmembrane region" description="Helical" evidence="1">
    <location>
        <begin position="230"/>
        <end position="250"/>
    </location>
</feature>
<feature type="transmembrane region" description="Helical" evidence="1">
    <location>
        <begin position="327"/>
        <end position="345"/>
    </location>
</feature>
<feature type="transmembrane region" description="Helical" evidence="1">
    <location>
        <begin position="296"/>
        <end position="315"/>
    </location>
</feature>
<protein>
    <submittedName>
        <fullName evidence="2">Uncharacterized protein</fullName>
    </submittedName>
</protein>
<name>A0AAE3VC16_9FIRM</name>
<dbReference type="NCBIfam" id="NF045889">
    <property type="entry name" value="ICE_Mbov_0396_TM"/>
    <property type="match status" value="1"/>
</dbReference>
<evidence type="ECO:0000256" key="1">
    <source>
        <dbReference type="SAM" id="Phobius"/>
    </source>
</evidence>
<evidence type="ECO:0000313" key="3">
    <source>
        <dbReference type="Proteomes" id="UP001241537"/>
    </source>
</evidence>
<proteinExistence type="predicted"/>
<feature type="transmembrane region" description="Helical" evidence="1">
    <location>
        <begin position="102"/>
        <end position="126"/>
    </location>
</feature>
<organism evidence="2 3">
    <name type="scientific">Moryella indoligenes</name>
    <dbReference type="NCBI Taxonomy" id="371674"/>
    <lineage>
        <taxon>Bacteria</taxon>
        <taxon>Bacillati</taxon>
        <taxon>Bacillota</taxon>
        <taxon>Clostridia</taxon>
        <taxon>Lachnospirales</taxon>
        <taxon>Lachnospiraceae</taxon>
        <taxon>Moryella</taxon>
    </lineage>
</organism>
<keyword evidence="1" id="KW-1133">Transmembrane helix</keyword>